<dbReference type="InterPro" id="IPR044746">
    <property type="entry name" value="ABCC_6TM_D1"/>
</dbReference>
<proteinExistence type="inferred from homology"/>
<dbReference type="Pfam" id="PF00005">
    <property type="entry name" value="ABC_tran"/>
    <property type="match status" value="2"/>
</dbReference>
<feature type="transmembrane region" description="Helical" evidence="11">
    <location>
        <begin position="1120"/>
        <end position="1145"/>
    </location>
</feature>
<dbReference type="PROSITE" id="PS50929">
    <property type="entry name" value="ABC_TM1F"/>
    <property type="match status" value="2"/>
</dbReference>
<keyword evidence="4" id="KW-1003">Cell membrane</keyword>
<evidence type="ECO:0000256" key="4">
    <source>
        <dbReference type="ARBA" id="ARBA00022475"/>
    </source>
</evidence>
<feature type="transmembrane region" description="Helical" evidence="11">
    <location>
        <begin position="1041"/>
        <end position="1059"/>
    </location>
</feature>
<gene>
    <name evidence="14" type="ORF">K491DRAFT_712564</name>
</gene>
<dbReference type="FunFam" id="1.20.1560.10:FF:000055">
    <property type="entry name" value="ABC multidrug transporter (Eurofung)"/>
    <property type="match status" value="1"/>
</dbReference>
<reference evidence="14" key="1">
    <citation type="journal article" date="2020" name="Stud. Mycol.">
        <title>101 Dothideomycetes genomes: a test case for predicting lifestyles and emergence of pathogens.</title>
        <authorList>
            <person name="Haridas S."/>
            <person name="Albert R."/>
            <person name="Binder M."/>
            <person name="Bloem J."/>
            <person name="Labutti K."/>
            <person name="Salamov A."/>
            <person name="Andreopoulos B."/>
            <person name="Baker S."/>
            <person name="Barry K."/>
            <person name="Bills G."/>
            <person name="Bluhm B."/>
            <person name="Cannon C."/>
            <person name="Castanera R."/>
            <person name="Culley D."/>
            <person name="Daum C."/>
            <person name="Ezra D."/>
            <person name="Gonzalez J."/>
            <person name="Henrissat B."/>
            <person name="Kuo A."/>
            <person name="Liang C."/>
            <person name="Lipzen A."/>
            <person name="Lutzoni F."/>
            <person name="Magnuson J."/>
            <person name="Mondo S."/>
            <person name="Nolan M."/>
            <person name="Ohm R."/>
            <person name="Pangilinan J."/>
            <person name="Park H.-J."/>
            <person name="Ramirez L."/>
            <person name="Alfaro M."/>
            <person name="Sun H."/>
            <person name="Tritt A."/>
            <person name="Yoshinaga Y."/>
            <person name="Zwiers L.-H."/>
            <person name="Turgeon B."/>
            <person name="Goodwin S."/>
            <person name="Spatafora J."/>
            <person name="Crous P."/>
            <person name="Grigoriev I."/>
        </authorList>
    </citation>
    <scope>NUCLEOTIDE SEQUENCE</scope>
    <source>
        <strain evidence="14">CBS 122681</strain>
    </source>
</reference>
<dbReference type="Pfam" id="PF24357">
    <property type="entry name" value="TMD0_ABC"/>
    <property type="match status" value="1"/>
</dbReference>
<dbReference type="SUPFAM" id="SSF90123">
    <property type="entry name" value="ABC transporter transmembrane region"/>
    <property type="match status" value="2"/>
</dbReference>
<dbReference type="Gene3D" id="3.40.50.300">
    <property type="entry name" value="P-loop containing nucleotide triphosphate hydrolases"/>
    <property type="match status" value="2"/>
</dbReference>
<keyword evidence="9 11" id="KW-0472">Membrane</keyword>
<evidence type="ECO:0000256" key="3">
    <source>
        <dbReference type="ARBA" id="ARBA00022448"/>
    </source>
</evidence>
<feature type="transmembrane region" description="Helical" evidence="11">
    <location>
        <begin position="313"/>
        <end position="334"/>
    </location>
</feature>
<dbReference type="InterPro" id="IPR003593">
    <property type="entry name" value="AAA+_ATPase"/>
</dbReference>
<evidence type="ECO:0000256" key="9">
    <source>
        <dbReference type="ARBA" id="ARBA00023136"/>
    </source>
</evidence>
<dbReference type="FunFam" id="1.20.1560.10:FF:000066">
    <property type="entry name" value="ABC multidrug transporter (Eurofung)"/>
    <property type="match status" value="1"/>
</dbReference>
<comment type="similarity">
    <text evidence="2">Belongs to the ABC transporter superfamily. ABCC family. Conjugate transporter (TC 3.A.1.208) subfamily.</text>
</comment>
<evidence type="ECO:0000313" key="14">
    <source>
        <dbReference type="EMBL" id="KAF2659533.1"/>
    </source>
</evidence>
<comment type="subcellular location">
    <subcellularLocation>
        <location evidence="1">Cell membrane</location>
        <topology evidence="1">Multi-pass membrane protein</topology>
    </subcellularLocation>
</comment>
<accession>A0A6A6TKR0</accession>
<feature type="transmembrane region" description="Helical" evidence="11">
    <location>
        <begin position="271"/>
        <end position="293"/>
    </location>
</feature>
<evidence type="ECO:0000256" key="5">
    <source>
        <dbReference type="ARBA" id="ARBA00022692"/>
    </source>
</evidence>
<sequence>MNESAQLHCSLPTLSADGKFGPLIDECRDDFTITFEQYFLSIVPSVLFLLLAPIRANVLRKRQARVEGQVLRYVKLVAIGVFVILQFTTVLLWTTTDLRSIRTPAAIASSLSFVASLALFGLSHLEHSKSIRPSPLLNAYLFFSFLFDIAVLRTTWLALRDTTLSKIFTASFALKGVVLLLESKEKRQYLRSDSALAPEETTGLYNQTFLIWMNSIINSGYRHILRPVDLYSMDESMSAEVLSDRFWEEWRKASLTSTPSLLKVVSNSTKWTLLAPVIPRIALLAFTFCQPLLLKRFLKFLQDGDENVNVGYGMIAAYALVYFGISISGSLTYHRTSRMFTVVRGMLVGAIYTKTTEINLTSTDNSASVTLMSTDVERIIYGMHGMHEIWANVLQFILATWLLETQMGWACVGPTVTIICAAGLTVSLANLANKFQVAWVQKTEKRIGIISNMLGHMKGIKMLGLSEKMGRLMQQLRVEELQRAQKMWSLLSIYSGFAFMPQALGPVATFAFYAIIAAKDNTAFDPSRVFTSLSLLILFTQPLFAFFQDLITFRTIFGCVGRIEKFLLQETRSDHRLMDSNMTAASFPATAERVGNPDEFELVQMPRRVSKSEVSADVVRIEDASFGWNKEEAPILHDINCTIKRSQLTMLVGPVASGKSTLLKAILGESMSSKGFVYVSETASAYCDQTPWLINASVKDNVIGFSNFNQSFYDEVIHSCNLEQDISTFPNGHDTLVGSKGISLSTGQKQRLAIARAVYSKNDLIIFDDVFSGLDVNTQGNVVSRLIGPDGLLRNREATILVATHAVNLLPLADHVIALSSEGTISEQGTFKELQSKNGYVHRLFTEQQDGAATTTADSERSKLSEASTLPQALGIPGTSEDTRRQTGDWTVYKYYFQTTGKSATMMFFSLSLAWAFFSTFPTVWLKWYSDADTREPNKHTGLYLGVYSALQTVSLIVTCVLTWVTFTVMAKRSGLRLHHKLVDTVMSAPMSFFSKTDIGSITTRFSQDMTLLDSQLPISVSITAGMFFGCTAQIGLIASASYYISIAFPFLFTVYFLVQRYYLRTSRQMRFLDLEEKAPVYTQFIESLSGLATIRAFAWQKPSIAQNHTLVNKSQKPFYLMYMIQTWLVLVMDLITCALAILVVGISVRMRSTVSVGFTGVSLTQIISFTHSLKIAIMQWTNMETSIGAVSRVREFESETLDENLDGENGEVPKEWPSRGGIEVENLTASYSADPSARPALFNLSLSIPPGTKVAIVGRTGSGKSTLLLALSRMIEISSGSISIDGLDISTLPRQAIRSRLNTIGDDKVFLTGSIRFNLDPYEAATDAQILSVLRKLNLADAIEAKGGLDAELKDDMFSHGQVQIFCLARALLRDLKIVVLDEVSSAVDRETDALMQRVVREEFEGKTVVCIAHRMETVLDYDVVVVLGDGKVVEMGTPGELRGRDGSVFKGMVERGL</sequence>
<feature type="transmembrane region" description="Helical" evidence="11">
    <location>
        <begin position="164"/>
        <end position="181"/>
    </location>
</feature>
<dbReference type="Proteomes" id="UP000799324">
    <property type="component" value="Unassembled WGS sequence"/>
</dbReference>
<dbReference type="GO" id="GO:0016887">
    <property type="term" value="F:ATP hydrolysis activity"/>
    <property type="evidence" value="ECO:0007669"/>
    <property type="project" value="InterPro"/>
</dbReference>
<dbReference type="InterPro" id="IPR050173">
    <property type="entry name" value="ABC_transporter_C-like"/>
</dbReference>
<dbReference type="PROSITE" id="PS50893">
    <property type="entry name" value="ABC_TRANSPORTER_2"/>
    <property type="match status" value="2"/>
</dbReference>
<feature type="domain" description="ABC transporter" evidence="12">
    <location>
        <begin position="1223"/>
        <end position="1456"/>
    </location>
</feature>
<dbReference type="CDD" id="cd18580">
    <property type="entry name" value="ABC_6TM_ABCC_D2"/>
    <property type="match status" value="1"/>
</dbReference>
<feature type="transmembrane region" description="Helical" evidence="11">
    <location>
        <begin position="137"/>
        <end position="158"/>
    </location>
</feature>
<keyword evidence="15" id="KW-1185">Reference proteome</keyword>
<keyword evidence="3" id="KW-0813">Transport</keyword>
<feature type="transmembrane region" description="Helical" evidence="11">
    <location>
        <begin position="528"/>
        <end position="547"/>
    </location>
</feature>
<evidence type="ECO:0000259" key="12">
    <source>
        <dbReference type="PROSITE" id="PS50893"/>
    </source>
</evidence>
<dbReference type="InterPro" id="IPR044726">
    <property type="entry name" value="ABCC_6TM_D2"/>
</dbReference>
<feature type="transmembrane region" description="Helical" evidence="11">
    <location>
        <begin position="945"/>
        <end position="971"/>
    </location>
</feature>
<dbReference type="GO" id="GO:0005524">
    <property type="term" value="F:ATP binding"/>
    <property type="evidence" value="ECO:0007669"/>
    <property type="project" value="UniProtKB-KW"/>
</dbReference>
<dbReference type="EMBL" id="MU004306">
    <property type="protein sequence ID" value="KAF2659533.1"/>
    <property type="molecule type" value="Genomic_DNA"/>
</dbReference>
<feature type="transmembrane region" description="Helical" evidence="11">
    <location>
        <begin position="105"/>
        <end position="125"/>
    </location>
</feature>
<evidence type="ECO:0000256" key="8">
    <source>
        <dbReference type="ARBA" id="ARBA00022989"/>
    </source>
</evidence>
<dbReference type="Pfam" id="PF00664">
    <property type="entry name" value="ABC_membrane"/>
    <property type="match status" value="2"/>
</dbReference>
<dbReference type="SMART" id="SM00382">
    <property type="entry name" value="AAA"/>
    <property type="match status" value="2"/>
</dbReference>
<name>A0A6A6TKR0_9PLEO</name>
<dbReference type="CDD" id="cd03250">
    <property type="entry name" value="ABCC_MRP_domain1"/>
    <property type="match status" value="1"/>
</dbReference>
<feature type="domain" description="ABC transmembrane type-1" evidence="13">
    <location>
        <begin position="281"/>
        <end position="555"/>
    </location>
</feature>
<dbReference type="GO" id="GO:0005886">
    <property type="term" value="C:plasma membrane"/>
    <property type="evidence" value="ECO:0007669"/>
    <property type="project" value="UniProtKB-SubCell"/>
</dbReference>
<evidence type="ECO:0000256" key="10">
    <source>
        <dbReference type="ARBA" id="ARBA00023180"/>
    </source>
</evidence>
<evidence type="ECO:0000256" key="6">
    <source>
        <dbReference type="ARBA" id="ARBA00022741"/>
    </source>
</evidence>
<keyword evidence="10" id="KW-0325">Glycoprotein</keyword>
<dbReference type="OrthoDB" id="6500128at2759"/>
<evidence type="ECO:0000259" key="13">
    <source>
        <dbReference type="PROSITE" id="PS50929"/>
    </source>
</evidence>
<dbReference type="InterPro" id="IPR003439">
    <property type="entry name" value="ABC_transporter-like_ATP-bd"/>
</dbReference>
<dbReference type="SUPFAM" id="SSF52540">
    <property type="entry name" value="P-loop containing nucleoside triphosphate hydrolases"/>
    <property type="match status" value="2"/>
</dbReference>
<dbReference type="FunFam" id="3.40.50.300:FF:001854">
    <property type="entry name" value="ABC multidrug transporter (Eurofung)"/>
    <property type="match status" value="1"/>
</dbReference>
<dbReference type="InterPro" id="IPR056227">
    <property type="entry name" value="TMD0_ABC"/>
</dbReference>
<organism evidence="14 15">
    <name type="scientific">Lophiostoma macrostomum CBS 122681</name>
    <dbReference type="NCBI Taxonomy" id="1314788"/>
    <lineage>
        <taxon>Eukaryota</taxon>
        <taxon>Fungi</taxon>
        <taxon>Dikarya</taxon>
        <taxon>Ascomycota</taxon>
        <taxon>Pezizomycotina</taxon>
        <taxon>Dothideomycetes</taxon>
        <taxon>Pleosporomycetidae</taxon>
        <taxon>Pleosporales</taxon>
        <taxon>Lophiostomataceae</taxon>
        <taxon>Lophiostoma</taxon>
    </lineage>
</organism>
<keyword evidence="8 11" id="KW-1133">Transmembrane helix</keyword>
<feature type="domain" description="ABC transmembrane type-1" evidence="13">
    <location>
        <begin position="911"/>
        <end position="1186"/>
    </location>
</feature>
<keyword evidence="7" id="KW-0067">ATP-binding</keyword>
<protein>
    <submittedName>
        <fullName evidence="14">P-loop containing nucleoside triphosphate hydrolase protein</fullName>
    </submittedName>
</protein>
<dbReference type="Gene3D" id="1.20.1560.10">
    <property type="entry name" value="ABC transporter type 1, transmembrane domain"/>
    <property type="match status" value="2"/>
</dbReference>
<feature type="transmembrane region" description="Helical" evidence="11">
    <location>
        <begin position="70"/>
        <end position="93"/>
    </location>
</feature>
<feature type="transmembrane region" description="Helical" evidence="11">
    <location>
        <begin position="38"/>
        <end position="58"/>
    </location>
</feature>
<evidence type="ECO:0000256" key="2">
    <source>
        <dbReference type="ARBA" id="ARBA00009726"/>
    </source>
</evidence>
<evidence type="ECO:0000313" key="15">
    <source>
        <dbReference type="Proteomes" id="UP000799324"/>
    </source>
</evidence>
<feature type="domain" description="ABC transporter" evidence="12">
    <location>
        <begin position="619"/>
        <end position="847"/>
    </location>
</feature>
<dbReference type="CDD" id="cd18579">
    <property type="entry name" value="ABC_6TM_ABCC_D1"/>
    <property type="match status" value="1"/>
</dbReference>
<keyword evidence="5 11" id="KW-0812">Transmembrane</keyword>
<dbReference type="InterPro" id="IPR011527">
    <property type="entry name" value="ABC1_TM_dom"/>
</dbReference>
<feature type="transmembrane region" description="Helical" evidence="11">
    <location>
        <begin position="904"/>
        <end position="925"/>
    </location>
</feature>
<dbReference type="GO" id="GO:0140359">
    <property type="term" value="F:ABC-type transporter activity"/>
    <property type="evidence" value="ECO:0007669"/>
    <property type="project" value="InterPro"/>
</dbReference>
<dbReference type="FunFam" id="3.40.50.300:FF:000838">
    <property type="entry name" value="ABC multidrug transporter (Eurofung)"/>
    <property type="match status" value="1"/>
</dbReference>
<dbReference type="InterPro" id="IPR027417">
    <property type="entry name" value="P-loop_NTPase"/>
</dbReference>
<keyword evidence="14" id="KW-0378">Hydrolase</keyword>
<feature type="transmembrane region" description="Helical" evidence="11">
    <location>
        <begin position="491"/>
        <end position="516"/>
    </location>
</feature>
<evidence type="ECO:0000256" key="1">
    <source>
        <dbReference type="ARBA" id="ARBA00004651"/>
    </source>
</evidence>
<dbReference type="PANTHER" id="PTHR24223:SF399">
    <property type="entry name" value="ABC TRANSPORTER ATNG"/>
    <property type="match status" value="1"/>
</dbReference>
<evidence type="ECO:0000256" key="7">
    <source>
        <dbReference type="ARBA" id="ARBA00022840"/>
    </source>
</evidence>
<evidence type="ECO:0000256" key="11">
    <source>
        <dbReference type="SAM" id="Phobius"/>
    </source>
</evidence>
<keyword evidence="6" id="KW-0547">Nucleotide-binding</keyword>
<dbReference type="InterPro" id="IPR036640">
    <property type="entry name" value="ABC1_TM_sf"/>
</dbReference>
<dbReference type="PANTHER" id="PTHR24223">
    <property type="entry name" value="ATP-BINDING CASSETTE SUB-FAMILY C"/>
    <property type="match status" value="1"/>
</dbReference>